<dbReference type="InterPro" id="IPR010721">
    <property type="entry name" value="UstE-like"/>
</dbReference>
<dbReference type="Gene3D" id="1.20.120.1630">
    <property type="match status" value="1"/>
</dbReference>
<proteinExistence type="predicted"/>
<dbReference type="EMBL" id="BAAAMY010000004">
    <property type="protein sequence ID" value="GAA1916061.1"/>
    <property type="molecule type" value="Genomic_DNA"/>
</dbReference>
<dbReference type="Proteomes" id="UP001501612">
    <property type="component" value="Unassembled WGS sequence"/>
</dbReference>
<name>A0ABN2PAJ6_9ACTN</name>
<accession>A0ABN2PAJ6</accession>
<protein>
    <submittedName>
        <fullName evidence="1">DUF1295 domain-containing protein</fullName>
    </submittedName>
</protein>
<evidence type="ECO:0000313" key="1">
    <source>
        <dbReference type="EMBL" id="GAA1916061.1"/>
    </source>
</evidence>
<organism evidence="1 2">
    <name type="scientific">Nocardioides lentus</name>
    <dbReference type="NCBI Taxonomy" id="338077"/>
    <lineage>
        <taxon>Bacteria</taxon>
        <taxon>Bacillati</taxon>
        <taxon>Actinomycetota</taxon>
        <taxon>Actinomycetes</taxon>
        <taxon>Propionibacteriales</taxon>
        <taxon>Nocardioidaceae</taxon>
        <taxon>Nocardioides</taxon>
    </lineage>
</organism>
<dbReference type="PANTHER" id="PTHR32251:SF17">
    <property type="entry name" value="STEROID 5-ALPHA REDUCTASE C-TERMINAL DOMAIN-CONTAINING PROTEIN"/>
    <property type="match status" value="1"/>
</dbReference>
<sequence length="265" mass="28505">MGVDTSNLRRIVAASAAGIAALQGATAVKALRDGRRDYVDPIWGPGLGVAAVTSAALGSGDPVRRWTLAAVTSAWAARLAKHTLASVRSKDEEDQRYTEYLGDAGPAEVVRKVFVTQGVAQLLVSAPIQLAAASTLPASARRWLFPAGIALMVAGTAIEATADRQKEAFMARDRDERPDVLDTGLWAYSRHPNYFGDSCVWVGAWVASAASPPAWTTLPAPAAMCYFLVFATGAKRTERRMQDRPAFQDYQRRVSFFVPLPPKKG</sequence>
<comment type="caution">
    <text evidence="1">The sequence shown here is derived from an EMBL/GenBank/DDBJ whole genome shotgun (WGS) entry which is preliminary data.</text>
</comment>
<keyword evidence="2" id="KW-1185">Reference proteome</keyword>
<reference evidence="1 2" key="1">
    <citation type="journal article" date="2019" name="Int. J. Syst. Evol. Microbiol.">
        <title>The Global Catalogue of Microorganisms (GCM) 10K type strain sequencing project: providing services to taxonomists for standard genome sequencing and annotation.</title>
        <authorList>
            <consortium name="The Broad Institute Genomics Platform"/>
            <consortium name="The Broad Institute Genome Sequencing Center for Infectious Disease"/>
            <person name="Wu L."/>
            <person name="Ma J."/>
        </authorList>
    </citation>
    <scope>NUCLEOTIDE SEQUENCE [LARGE SCALE GENOMIC DNA]</scope>
    <source>
        <strain evidence="1 2">JCM 14046</strain>
    </source>
</reference>
<dbReference type="Pfam" id="PF06966">
    <property type="entry name" value="DUF1295"/>
    <property type="match status" value="1"/>
</dbReference>
<dbReference type="RefSeq" id="WP_344006086.1">
    <property type="nucleotide sequence ID" value="NZ_BAAAMY010000004.1"/>
</dbReference>
<evidence type="ECO:0000313" key="2">
    <source>
        <dbReference type="Proteomes" id="UP001501612"/>
    </source>
</evidence>
<gene>
    <name evidence="1" type="ORF">GCM10009737_16890</name>
</gene>
<dbReference type="PANTHER" id="PTHR32251">
    <property type="entry name" value="3-OXO-5-ALPHA-STEROID 4-DEHYDROGENASE"/>
    <property type="match status" value="1"/>
</dbReference>